<name>A0A8H4J1R7_9PEZI</name>
<keyword evidence="3" id="KW-1185">Reference proteome</keyword>
<feature type="domain" description="ABM" evidence="1">
    <location>
        <begin position="26"/>
        <end position="99"/>
    </location>
</feature>
<evidence type="ECO:0000313" key="3">
    <source>
        <dbReference type="Proteomes" id="UP000572817"/>
    </source>
</evidence>
<keyword evidence="2" id="KW-0560">Oxidoreductase</keyword>
<protein>
    <submittedName>
        <fullName evidence="2">Antibiotic biosynthesis monooxygenase</fullName>
    </submittedName>
</protein>
<organism evidence="2 3">
    <name type="scientific">Botryosphaeria dothidea</name>
    <dbReference type="NCBI Taxonomy" id="55169"/>
    <lineage>
        <taxon>Eukaryota</taxon>
        <taxon>Fungi</taxon>
        <taxon>Dikarya</taxon>
        <taxon>Ascomycota</taxon>
        <taxon>Pezizomycotina</taxon>
        <taxon>Dothideomycetes</taxon>
        <taxon>Dothideomycetes incertae sedis</taxon>
        <taxon>Botryosphaeriales</taxon>
        <taxon>Botryosphaeriaceae</taxon>
        <taxon>Botryosphaeria</taxon>
    </lineage>
</organism>
<dbReference type="AlphaFoldDB" id="A0A8H4J1R7"/>
<evidence type="ECO:0000259" key="1">
    <source>
        <dbReference type="Pfam" id="PF03992"/>
    </source>
</evidence>
<dbReference type="OrthoDB" id="4268580at2759"/>
<accession>A0A8H4J1R7</accession>
<dbReference type="InterPro" id="IPR011008">
    <property type="entry name" value="Dimeric_a/b-barrel"/>
</dbReference>
<evidence type="ECO:0000313" key="2">
    <source>
        <dbReference type="EMBL" id="KAF4311616.1"/>
    </source>
</evidence>
<gene>
    <name evidence="2" type="ORF">GTA08_BOTSDO12962</name>
</gene>
<reference evidence="2" key="1">
    <citation type="submission" date="2020-04" db="EMBL/GenBank/DDBJ databases">
        <title>Genome Assembly and Annotation of Botryosphaeria dothidea sdau 11-99, a Latent Pathogen of Apple Fruit Ring Rot in China.</title>
        <authorList>
            <person name="Yu C."/>
            <person name="Diao Y."/>
            <person name="Lu Q."/>
            <person name="Zhao J."/>
            <person name="Cui S."/>
            <person name="Peng C."/>
            <person name="He B."/>
            <person name="Liu H."/>
        </authorList>
    </citation>
    <scope>NUCLEOTIDE SEQUENCE [LARGE SCALE GENOMIC DNA]</scope>
    <source>
        <strain evidence="2">Sdau11-99</strain>
    </source>
</reference>
<dbReference type="SUPFAM" id="SSF54909">
    <property type="entry name" value="Dimeric alpha+beta barrel"/>
    <property type="match status" value="1"/>
</dbReference>
<dbReference type="EMBL" id="WWBZ02000009">
    <property type="protein sequence ID" value="KAF4311616.1"/>
    <property type="molecule type" value="Genomic_DNA"/>
</dbReference>
<dbReference type="Gene3D" id="3.30.70.100">
    <property type="match status" value="1"/>
</dbReference>
<comment type="caution">
    <text evidence="2">The sequence shown here is derived from an EMBL/GenBank/DDBJ whole genome shotgun (WGS) entry which is preliminary data.</text>
</comment>
<dbReference type="Pfam" id="PF03992">
    <property type="entry name" value="ABM"/>
    <property type="match status" value="1"/>
</dbReference>
<sequence length="124" mass="13161">MPLTRLNPDPTTPYATQLDADHTGPIVLLNIFVMPSGRIDEAIAVWQKAAGIIKQKPGFISTQLHRAVGGANVVVNCAVWESLGALKAGTAAPEFRALVDGFPEGTTNMPCVLRKIAVPNVCVE</sequence>
<proteinExistence type="predicted"/>
<dbReference type="InterPro" id="IPR007138">
    <property type="entry name" value="ABM_dom"/>
</dbReference>
<dbReference type="GO" id="GO:0004497">
    <property type="term" value="F:monooxygenase activity"/>
    <property type="evidence" value="ECO:0007669"/>
    <property type="project" value="UniProtKB-KW"/>
</dbReference>
<dbReference type="Proteomes" id="UP000572817">
    <property type="component" value="Unassembled WGS sequence"/>
</dbReference>
<keyword evidence="2" id="KW-0503">Monooxygenase</keyword>